<dbReference type="InterPro" id="IPR014729">
    <property type="entry name" value="Rossmann-like_a/b/a_fold"/>
</dbReference>
<dbReference type="SUPFAM" id="SSF52402">
    <property type="entry name" value="Adenine nucleotide alpha hydrolases-like"/>
    <property type="match status" value="1"/>
</dbReference>
<comment type="catalytic activity">
    <reaction evidence="3">
        <text>L-aspartate + L-glutamine + ATP + H2O = L-asparagine + L-glutamate + AMP + diphosphate + H(+)</text>
        <dbReference type="Rhea" id="RHEA:12228"/>
        <dbReference type="ChEBI" id="CHEBI:15377"/>
        <dbReference type="ChEBI" id="CHEBI:15378"/>
        <dbReference type="ChEBI" id="CHEBI:29985"/>
        <dbReference type="ChEBI" id="CHEBI:29991"/>
        <dbReference type="ChEBI" id="CHEBI:30616"/>
        <dbReference type="ChEBI" id="CHEBI:33019"/>
        <dbReference type="ChEBI" id="CHEBI:58048"/>
        <dbReference type="ChEBI" id="CHEBI:58359"/>
        <dbReference type="ChEBI" id="CHEBI:456215"/>
        <dbReference type="EC" id="6.3.5.4"/>
    </reaction>
</comment>
<evidence type="ECO:0000256" key="3">
    <source>
        <dbReference type="ARBA" id="ARBA00048741"/>
    </source>
</evidence>
<dbReference type="Gene3D" id="3.40.50.620">
    <property type="entry name" value="HUPs"/>
    <property type="match status" value="1"/>
</dbReference>
<evidence type="ECO:0000256" key="1">
    <source>
        <dbReference type="ARBA" id="ARBA00005187"/>
    </source>
</evidence>
<reference evidence="5 6" key="1">
    <citation type="journal article" date="2014" name="Nature">
        <title>An environmental bacterial taxon with a large and distinct metabolic repertoire.</title>
        <authorList>
            <person name="Wilson M.C."/>
            <person name="Mori T."/>
            <person name="Ruckert C."/>
            <person name="Uria A.R."/>
            <person name="Helf M.J."/>
            <person name="Takada K."/>
            <person name="Gernert C."/>
            <person name="Steffens U.A."/>
            <person name="Heycke N."/>
            <person name="Schmitt S."/>
            <person name="Rinke C."/>
            <person name="Helfrich E.J."/>
            <person name="Brachmann A.O."/>
            <person name="Gurgui C."/>
            <person name="Wakimoto T."/>
            <person name="Kracht M."/>
            <person name="Crusemann M."/>
            <person name="Hentschel U."/>
            <person name="Abe I."/>
            <person name="Matsunaga S."/>
            <person name="Kalinowski J."/>
            <person name="Takeyama H."/>
            <person name="Piel J."/>
        </authorList>
    </citation>
    <scope>NUCLEOTIDE SEQUENCE [LARGE SCALE GENOMIC DNA]</scope>
    <source>
        <strain evidence="6">TSY2</strain>
    </source>
</reference>
<dbReference type="PANTHER" id="PTHR43284:SF1">
    <property type="entry name" value="ASPARAGINE SYNTHETASE"/>
    <property type="match status" value="1"/>
</dbReference>
<evidence type="ECO:0000259" key="4">
    <source>
        <dbReference type="Pfam" id="PF00733"/>
    </source>
</evidence>
<evidence type="ECO:0000313" key="5">
    <source>
        <dbReference type="EMBL" id="ETX01722.1"/>
    </source>
</evidence>
<dbReference type="InterPro" id="IPR001962">
    <property type="entry name" value="Asn_synthase"/>
</dbReference>
<dbReference type="AlphaFoldDB" id="W4LWH3"/>
<keyword evidence="6" id="KW-1185">Reference proteome</keyword>
<dbReference type="Pfam" id="PF00733">
    <property type="entry name" value="Asn_synthase"/>
    <property type="match status" value="1"/>
</dbReference>
<sequence length="342" mass="40256">ADTTYTVRFPQRQWDESAYAQAVVDRFQARNLTIAPPSYWIWGYLERFVYSMEEPFHAPDLLTDHVIRHRLAREGVKVSLSGIGGDELFAGYGYYRFLRVMDLRRQGLRWHAAWELLRSSETTPLRVISQSLLNKLFMLFGHRHEAVSSGFMSQAIAGYSQCELQPLPESCDERLLADLSHTLLHYWLRAGDKSSMAVPIEVRYPFLDHRLIEFACRLPVDFLIRHGWLKWLLRKAMVGKLPHDVIWRRQKMGFPFPISEWLKAAVSDLKLIFDEMDNPYLSRSFWTSRLSDVVHNHPWFVWRALSFELWHRSFIRQMPMLPSALAEQIEASRQRMEPMLTS</sequence>
<dbReference type="PANTHER" id="PTHR43284">
    <property type="entry name" value="ASPARAGINE SYNTHETASE (GLUTAMINE-HYDROLYZING)"/>
    <property type="match status" value="1"/>
</dbReference>
<gene>
    <name evidence="5" type="ORF">ETSY2_36755</name>
</gene>
<dbReference type="CDD" id="cd01991">
    <property type="entry name" value="Asn_synthase_B_C"/>
    <property type="match status" value="1"/>
</dbReference>
<comment type="caution">
    <text evidence="5">The sequence shown here is derived from an EMBL/GenBank/DDBJ whole genome shotgun (WGS) entry which is preliminary data.</text>
</comment>
<dbReference type="GO" id="GO:0004066">
    <property type="term" value="F:asparagine synthase (glutamine-hydrolyzing) activity"/>
    <property type="evidence" value="ECO:0007669"/>
    <property type="project" value="UniProtKB-EC"/>
</dbReference>
<evidence type="ECO:0000256" key="2">
    <source>
        <dbReference type="ARBA" id="ARBA00012737"/>
    </source>
</evidence>
<dbReference type="InterPro" id="IPR051786">
    <property type="entry name" value="ASN_synthetase/amidase"/>
</dbReference>
<accession>W4LWH3</accession>
<dbReference type="PATRIC" id="fig|1429439.4.peg.6209"/>
<name>W4LWH3_9BACT</name>
<dbReference type="EC" id="6.3.5.4" evidence="2"/>
<evidence type="ECO:0000313" key="6">
    <source>
        <dbReference type="Proteomes" id="UP000019140"/>
    </source>
</evidence>
<feature type="domain" description="Asparagine synthetase" evidence="4">
    <location>
        <begin position="3"/>
        <end position="312"/>
    </location>
</feature>
<dbReference type="HOGENOM" id="CLU_810146_0_0_7"/>
<dbReference type="Proteomes" id="UP000019140">
    <property type="component" value="Unassembled WGS sequence"/>
</dbReference>
<protein>
    <recommendedName>
        <fullName evidence="2">asparagine synthase (glutamine-hydrolyzing)</fullName>
        <ecNumber evidence="2">6.3.5.4</ecNumber>
    </recommendedName>
</protein>
<organism evidence="5 6">
    <name type="scientific">Candidatus Entotheonella gemina</name>
    <dbReference type="NCBI Taxonomy" id="1429439"/>
    <lineage>
        <taxon>Bacteria</taxon>
        <taxon>Pseudomonadati</taxon>
        <taxon>Nitrospinota/Tectimicrobiota group</taxon>
        <taxon>Candidatus Tectimicrobiota</taxon>
        <taxon>Candidatus Entotheonellia</taxon>
        <taxon>Candidatus Entotheonellales</taxon>
        <taxon>Candidatus Entotheonellaceae</taxon>
        <taxon>Candidatus Entotheonella</taxon>
    </lineage>
</organism>
<comment type="pathway">
    <text evidence="1">Amino-acid biosynthesis; L-asparagine biosynthesis; L-asparagine from L-aspartate (L-Gln route): step 1/1.</text>
</comment>
<dbReference type="GO" id="GO:0005829">
    <property type="term" value="C:cytosol"/>
    <property type="evidence" value="ECO:0007669"/>
    <property type="project" value="TreeGrafter"/>
</dbReference>
<dbReference type="EMBL" id="AZHX01001592">
    <property type="protein sequence ID" value="ETX01722.1"/>
    <property type="molecule type" value="Genomic_DNA"/>
</dbReference>
<feature type="non-terminal residue" evidence="5">
    <location>
        <position position="1"/>
    </location>
</feature>
<proteinExistence type="predicted"/>
<dbReference type="GO" id="GO:0006529">
    <property type="term" value="P:asparagine biosynthetic process"/>
    <property type="evidence" value="ECO:0007669"/>
    <property type="project" value="InterPro"/>
</dbReference>